<keyword evidence="2" id="KW-0539">Nucleus</keyword>
<evidence type="ECO:0000256" key="1">
    <source>
        <dbReference type="ARBA" id="ARBA00004123"/>
    </source>
</evidence>
<reference evidence="7 8" key="1">
    <citation type="journal article" date="2018" name="MBio">
        <title>Comparative Genomics Reveals the Core Gene Toolbox for the Fungus-Insect Symbiosis.</title>
        <authorList>
            <person name="Wang Y."/>
            <person name="Stata M."/>
            <person name="Wang W."/>
            <person name="Stajich J.E."/>
            <person name="White M.M."/>
            <person name="Moncalvo J.M."/>
        </authorList>
    </citation>
    <scope>NUCLEOTIDE SEQUENCE [LARGE SCALE GENOMIC DNA]</scope>
    <source>
        <strain evidence="7 8">SC-DP-2</strain>
    </source>
</reference>
<keyword evidence="8" id="KW-1185">Reference proteome</keyword>
<dbReference type="STRING" id="133381.A0A2T9ZCJ6"/>
<feature type="domain" description="BZIP" evidence="5">
    <location>
        <begin position="37"/>
        <end position="100"/>
    </location>
</feature>
<dbReference type="PROSITE" id="PS50217">
    <property type="entry name" value="BZIP"/>
    <property type="match status" value="1"/>
</dbReference>
<evidence type="ECO:0000313" key="6">
    <source>
        <dbReference type="EMBL" id="PVU97091.1"/>
    </source>
</evidence>
<evidence type="ECO:0000313" key="7">
    <source>
        <dbReference type="EMBL" id="PVV02295.1"/>
    </source>
</evidence>
<dbReference type="GO" id="GO:0090575">
    <property type="term" value="C:RNA polymerase II transcription regulator complex"/>
    <property type="evidence" value="ECO:0007669"/>
    <property type="project" value="TreeGrafter"/>
</dbReference>
<dbReference type="GO" id="GO:0001228">
    <property type="term" value="F:DNA-binding transcription activator activity, RNA polymerase II-specific"/>
    <property type="evidence" value="ECO:0007669"/>
    <property type="project" value="TreeGrafter"/>
</dbReference>
<comment type="caution">
    <text evidence="7">The sequence shown here is derived from an EMBL/GenBank/DDBJ whole genome shotgun (WGS) entry which is preliminary data.</text>
</comment>
<dbReference type="PROSITE" id="PS00036">
    <property type="entry name" value="BZIP_BASIC"/>
    <property type="match status" value="1"/>
</dbReference>
<name>A0A2T9ZCJ6_9FUNG</name>
<dbReference type="PANTHER" id="PTHR40621:SF6">
    <property type="entry name" value="AP-1-LIKE TRANSCRIPTION FACTOR YAP1-RELATED"/>
    <property type="match status" value="1"/>
</dbReference>
<feature type="region of interest" description="Disordered" evidence="4">
    <location>
        <begin position="1"/>
        <end position="56"/>
    </location>
</feature>
<dbReference type="InterPro" id="IPR050936">
    <property type="entry name" value="AP-1-like"/>
</dbReference>
<gene>
    <name evidence="7" type="ORF">BB560_003257</name>
    <name evidence="6" type="ORF">BB560_005764</name>
</gene>
<dbReference type="InterPro" id="IPR046347">
    <property type="entry name" value="bZIP_sf"/>
</dbReference>
<feature type="compositionally biased region" description="Low complexity" evidence="4">
    <location>
        <begin position="43"/>
        <end position="52"/>
    </location>
</feature>
<dbReference type="EMBL" id="MBFS01002460">
    <property type="protein sequence ID" value="PVU97091.1"/>
    <property type="molecule type" value="Genomic_DNA"/>
</dbReference>
<evidence type="ECO:0000313" key="8">
    <source>
        <dbReference type="Proteomes" id="UP000245609"/>
    </source>
</evidence>
<feature type="compositionally biased region" description="Polar residues" evidence="4">
    <location>
        <begin position="240"/>
        <end position="256"/>
    </location>
</feature>
<dbReference type="Pfam" id="PF00170">
    <property type="entry name" value="bZIP_1"/>
    <property type="match status" value="1"/>
</dbReference>
<dbReference type="Gene3D" id="1.20.5.170">
    <property type="match status" value="1"/>
</dbReference>
<organism evidence="7 8">
    <name type="scientific">Smittium megazygosporum</name>
    <dbReference type="NCBI Taxonomy" id="133381"/>
    <lineage>
        <taxon>Eukaryota</taxon>
        <taxon>Fungi</taxon>
        <taxon>Fungi incertae sedis</taxon>
        <taxon>Zoopagomycota</taxon>
        <taxon>Kickxellomycotina</taxon>
        <taxon>Harpellomycetes</taxon>
        <taxon>Harpellales</taxon>
        <taxon>Legeriomycetaceae</taxon>
        <taxon>Smittium</taxon>
    </lineage>
</organism>
<dbReference type="SMART" id="SM00338">
    <property type="entry name" value="BRLZ"/>
    <property type="match status" value="1"/>
</dbReference>
<dbReference type="EMBL" id="MBFS01000528">
    <property type="protein sequence ID" value="PVV02295.1"/>
    <property type="molecule type" value="Genomic_DNA"/>
</dbReference>
<dbReference type="GO" id="GO:0000976">
    <property type="term" value="F:transcription cis-regulatory region binding"/>
    <property type="evidence" value="ECO:0007669"/>
    <property type="project" value="InterPro"/>
</dbReference>
<keyword evidence="3" id="KW-0175">Coiled coil</keyword>
<accession>A0A2T9ZCJ6</accession>
<comment type="subcellular location">
    <subcellularLocation>
        <location evidence="1">Nucleus</location>
    </subcellularLocation>
</comment>
<feature type="coiled-coil region" evidence="3">
    <location>
        <begin position="62"/>
        <end position="103"/>
    </location>
</feature>
<protein>
    <recommendedName>
        <fullName evidence="5">BZIP domain-containing protein</fullName>
    </recommendedName>
</protein>
<dbReference type="Proteomes" id="UP000245609">
    <property type="component" value="Unassembled WGS sequence"/>
</dbReference>
<evidence type="ECO:0000256" key="2">
    <source>
        <dbReference type="ARBA" id="ARBA00023242"/>
    </source>
</evidence>
<dbReference type="SUPFAM" id="SSF57959">
    <property type="entry name" value="Leucine zipper domain"/>
    <property type="match status" value="1"/>
</dbReference>
<evidence type="ECO:0000259" key="5">
    <source>
        <dbReference type="PROSITE" id="PS50217"/>
    </source>
</evidence>
<proteinExistence type="predicted"/>
<feature type="compositionally biased region" description="Low complexity" evidence="4">
    <location>
        <begin position="1"/>
        <end position="10"/>
    </location>
</feature>
<dbReference type="OrthoDB" id="2593073at2759"/>
<sequence>MSDSSDSDPSLGDKRNQGFDDSSLKPVKKVGRKPVNTEATTKRAAQNRAAQRAFRDRKQRYVTDLEQEVSSLKASKSVMTQEVKKLREQIKSLKQENEYYKKAINHSSITSSFDFKVPSNDTKAPKDPILEEIQNIVPVENYLFAPFKFTPPSDATISLTPPNQDMSPNTQFNDLLNLSSQVSSPKDLFTLESKADSGINKNKDGDPSFTNILSSVLSIQNNPSLNADVLLNTSPESLTTFHPTSSGSSTVNSLDSSKPFEKPSLSDLSADLASDPLFNNTLTSDLYSNPLSLHELFGNTLDSSISTLVDPSMFFSASSPNTTVENGNSPEQSLSNIIVHNHSSSQFLSSDLASVFTPNSSFSAMDTNSSFQGATQLRDPAQSLSKSSTFHSSSLDSSILTYPTMTNSPDTVSNLGRQSCEEKEAGLKSEELDELCTLLKVNAKCSHELRVFCSEWENLKSETSQSLVSNSIKASETINYTI</sequence>
<dbReference type="InterPro" id="IPR004827">
    <property type="entry name" value="bZIP"/>
</dbReference>
<evidence type="ECO:0000256" key="4">
    <source>
        <dbReference type="SAM" id="MobiDB-lite"/>
    </source>
</evidence>
<dbReference type="PANTHER" id="PTHR40621">
    <property type="entry name" value="TRANSCRIPTION FACTOR KAPC-RELATED"/>
    <property type="match status" value="1"/>
</dbReference>
<feature type="region of interest" description="Disordered" evidence="4">
    <location>
        <begin position="240"/>
        <end position="260"/>
    </location>
</feature>
<dbReference type="AlphaFoldDB" id="A0A2T9ZCJ6"/>
<evidence type="ECO:0000256" key="3">
    <source>
        <dbReference type="SAM" id="Coils"/>
    </source>
</evidence>